<dbReference type="Proteomes" id="UP000317940">
    <property type="component" value="Unassembled WGS sequence"/>
</dbReference>
<reference evidence="2 3" key="1">
    <citation type="submission" date="2019-06" db="EMBL/GenBank/DDBJ databases">
        <title>Sequencing the genomes of 1000 actinobacteria strains.</title>
        <authorList>
            <person name="Klenk H.-P."/>
        </authorList>
    </citation>
    <scope>NUCLEOTIDE SEQUENCE [LARGE SCALE GENOMIC DNA]</scope>
    <source>
        <strain evidence="2 3">DSM 44826</strain>
    </source>
</reference>
<comment type="caution">
    <text evidence="2">The sequence shown here is derived from an EMBL/GenBank/DDBJ whole genome shotgun (WGS) entry which is preliminary data.</text>
</comment>
<organism evidence="2 3">
    <name type="scientific">Kitasatospora viridis</name>
    <dbReference type="NCBI Taxonomy" id="281105"/>
    <lineage>
        <taxon>Bacteria</taxon>
        <taxon>Bacillati</taxon>
        <taxon>Actinomycetota</taxon>
        <taxon>Actinomycetes</taxon>
        <taxon>Kitasatosporales</taxon>
        <taxon>Streptomycetaceae</taxon>
        <taxon>Kitasatospora</taxon>
    </lineage>
</organism>
<dbReference type="AlphaFoldDB" id="A0A561SFU7"/>
<evidence type="ECO:0000256" key="1">
    <source>
        <dbReference type="SAM" id="MobiDB-lite"/>
    </source>
</evidence>
<name>A0A561SFU7_9ACTN</name>
<proteinExistence type="predicted"/>
<dbReference type="EMBL" id="VIWT01000005">
    <property type="protein sequence ID" value="TWF73729.1"/>
    <property type="molecule type" value="Genomic_DNA"/>
</dbReference>
<sequence length="276" mass="28866">MPGPEGELGGRPCDLRLAELAYNQIMTTQGESHATPDESVPTPGSVRNGGRVGSRRVIAWASALAVLGVGGWVVSRPHPGDLLPGLGSTSNDRSLVLGTPAPTSATDPNPFDANRYFPSSKPVEVNNYKGKRTSARQGPDCSEILQDQGVLKGTPCQGYLALSFTRNDGKVLSSVTVLRFADEATSNQVVQLLRGQGAAVRFVLPDATVASPSATAGGKPVDPAPRVEAVRHYVTITTSRFADGHPPAAPVDPDLDEATRACSYTAGAAFMWTMGS</sequence>
<evidence type="ECO:0000313" key="2">
    <source>
        <dbReference type="EMBL" id="TWF73729.1"/>
    </source>
</evidence>
<keyword evidence="3" id="KW-1185">Reference proteome</keyword>
<feature type="region of interest" description="Disordered" evidence="1">
    <location>
        <begin position="28"/>
        <end position="50"/>
    </location>
</feature>
<gene>
    <name evidence="2" type="ORF">FHX73_15356</name>
</gene>
<protein>
    <submittedName>
        <fullName evidence="2">Uncharacterized protein</fullName>
    </submittedName>
</protein>
<evidence type="ECO:0000313" key="3">
    <source>
        <dbReference type="Proteomes" id="UP000317940"/>
    </source>
</evidence>
<accession>A0A561SFU7</accession>